<evidence type="ECO:0000256" key="1">
    <source>
        <dbReference type="SAM" id="Phobius"/>
    </source>
</evidence>
<feature type="transmembrane region" description="Helical" evidence="1">
    <location>
        <begin position="36"/>
        <end position="57"/>
    </location>
</feature>
<feature type="domain" description="EamA" evidence="2">
    <location>
        <begin position="5"/>
        <end position="137"/>
    </location>
</feature>
<keyword evidence="1" id="KW-1133">Transmembrane helix</keyword>
<feature type="transmembrane region" description="Helical" evidence="1">
    <location>
        <begin position="261"/>
        <end position="279"/>
    </location>
</feature>
<gene>
    <name evidence="3" type="ORF">KUH32_14965</name>
</gene>
<dbReference type="PANTHER" id="PTHR22911">
    <property type="entry name" value="ACYL-MALONYL CONDENSING ENZYME-RELATED"/>
    <property type="match status" value="1"/>
</dbReference>
<name>A0ABS6NAL9_9RHOB</name>
<feature type="transmembrane region" description="Helical" evidence="1">
    <location>
        <begin position="177"/>
        <end position="200"/>
    </location>
</feature>
<dbReference type="Pfam" id="PF00892">
    <property type="entry name" value="EamA"/>
    <property type="match status" value="2"/>
</dbReference>
<feature type="transmembrane region" description="Helical" evidence="1">
    <location>
        <begin position="206"/>
        <end position="224"/>
    </location>
</feature>
<feature type="transmembrane region" description="Helical" evidence="1">
    <location>
        <begin position="236"/>
        <end position="255"/>
    </location>
</feature>
<keyword evidence="1" id="KW-0812">Transmembrane</keyword>
<feature type="transmembrane region" description="Helical" evidence="1">
    <location>
        <begin position="6"/>
        <end position="24"/>
    </location>
</feature>
<dbReference type="EMBL" id="JAHRWL010000002">
    <property type="protein sequence ID" value="MBV2361064.1"/>
    <property type="molecule type" value="Genomic_DNA"/>
</dbReference>
<organism evidence="3 4">
    <name type="scientific">Thalassococcus arenae</name>
    <dbReference type="NCBI Taxonomy" id="2851652"/>
    <lineage>
        <taxon>Bacteria</taxon>
        <taxon>Pseudomonadati</taxon>
        <taxon>Pseudomonadota</taxon>
        <taxon>Alphaproteobacteria</taxon>
        <taxon>Rhodobacterales</taxon>
        <taxon>Roseobacteraceae</taxon>
        <taxon>Thalassococcus</taxon>
    </lineage>
</organism>
<keyword evidence="4" id="KW-1185">Reference proteome</keyword>
<evidence type="ECO:0000313" key="3">
    <source>
        <dbReference type="EMBL" id="MBV2361064.1"/>
    </source>
</evidence>
<reference evidence="3" key="1">
    <citation type="submission" date="2021-06" db="EMBL/GenBank/DDBJ databases">
        <title>Thalassococcus sp. CAU 1522 isolated from sea sand, Republic of Korea.</title>
        <authorList>
            <person name="Kim W."/>
        </authorList>
    </citation>
    <scope>NUCLEOTIDE SEQUENCE</scope>
    <source>
        <strain evidence="3">CAU 1522</strain>
    </source>
</reference>
<evidence type="ECO:0000259" key="2">
    <source>
        <dbReference type="Pfam" id="PF00892"/>
    </source>
</evidence>
<dbReference type="Proteomes" id="UP001166293">
    <property type="component" value="Unassembled WGS sequence"/>
</dbReference>
<sequence length="290" mass="30519">MDNLRGIGWMVLAMALFAIEDALIKQAAADIPAGQILMLLGLGGGAFFAAIARLRGLRLLSPVLLSGPVMIRNLTEMIGTLGFVTAITTIPLSTASAVLQATPLVMTMGAALIFAEPVGWRRWSAIGIGFAGVLVIIRPGLAGFDPYALFAVLGVLGLAGRDLAARAVPRAIPNVQLAAYGFLMLIPTGAVLLLFGAPWSPPTPDTWALIALAVAVGVAGYYAITTASRTGDVSVVTPFRYSRLIFALLVGMTVFGERPDALTYLGAVLVIGSGLYTFMRERRVMTQSKR</sequence>
<feature type="transmembrane region" description="Helical" evidence="1">
    <location>
        <begin position="77"/>
        <end position="99"/>
    </location>
</feature>
<keyword evidence="1" id="KW-0472">Membrane</keyword>
<protein>
    <submittedName>
        <fullName evidence="3">DMT family transporter</fullName>
    </submittedName>
</protein>
<evidence type="ECO:0000313" key="4">
    <source>
        <dbReference type="Proteomes" id="UP001166293"/>
    </source>
</evidence>
<proteinExistence type="predicted"/>
<dbReference type="InterPro" id="IPR000620">
    <property type="entry name" value="EamA_dom"/>
</dbReference>
<comment type="caution">
    <text evidence="3">The sequence shown here is derived from an EMBL/GenBank/DDBJ whole genome shotgun (WGS) entry which is preliminary data.</text>
</comment>
<feature type="domain" description="EamA" evidence="2">
    <location>
        <begin position="148"/>
        <end position="273"/>
    </location>
</feature>
<accession>A0ABS6NAL9</accession>
<dbReference type="PANTHER" id="PTHR22911:SF103">
    <property type="entry name" value="BLR2811 PROTEIN"/>
    <property type="match status" value="1"/>
</dbReference>
<dbReference type="RefSeq" id="WP_217779403.1">
    <property type="nucleotide sequence ID" value="NZ_JAHRWL010000002.1"/>
</dbReference>